<keyword evidence="2" id="KW-1185">Reference proteome</keyword>
<dbReference type="PANTHER" id="PTHR21391:SF0">
    <property type="entry name" value="AT04489P-RELATED"/>
    <property type="match status" value="1"/>
</dbReference>
<dbReference type="Proteomes" id="UP000002358">
    <property type="component" value="Chromosome 4"/>
</dbReference>
<sequence>MCVDGSDPAHLGANWTRMEALFDVAEFCGSLVCAHQGARHRQHFRAAVLLANEIIEDCVGENVPGDTLRQLQPWIRRLTEHREGLIVERRDDLEDEFQGIDEEQSRFRVDDPPARLRRYRNRMDRLMAGLYLGSTARDKEFLERLLSSPAVVSANKSGSARLVSLARDCLVRLNSQQEALRTRRPLYAVRARVEAALSEGHKMGLEREIEFKRCLVENEAKLVLRRLHEARLRRDYSAFFKMVERAKEKFESYSPRLFPEQQRYLNALYLMVARAYIDPRNLTRVSADEDKCKALLRRLLGLKGSPRLPRDPDLAWPPSLNVKRSFNTYRQRLALTNQPLEILWIFHELCKLFLEIRRYDLARFYAKKTRDLSLESNHEDWALNASHVLIRIELAQHNRNEAKEAAVTALESARKLNVYFLEDFYERAIDYIDGLDFGRLSDDDSIAARRKLVSSLMTADMKPSMDLLLRTMESVPARRRMSVMPGCKPKNQKLGLPTKRMTVRSGPPKDFDKESREALLKKFAPSKKIIGWLDFDDYD</sequence>
<dbReference type="PANTHER" id="PTHR21391">
    <property type="entry name" value="AT04489P-RELATED"/>
    <property type="match status" value="1"/>
</dbReference>
<accession>A0A7M7QZR6</accession>
<dbReference type="RefSeq" id="XP_032455199.1">
    <property type="nucleotide sequence ID" value="XM_032599308.1"/>
</dbReference>
<evidence type="ECO:0000313" key="1">
    <source>
        <dbReference type="EnsemblMetazoa" id="XP_032455199"/>
    </source>
</evidence>
<organism evidence="1 2">
    <name type="scientific">Nasonia vitripennis</name>
    <name type="common">Parasitic wasp</name>
    <dbReference type="NCBI Taxonomy" id="7425"/>
    <lineage>
        <taxon>Eukaryota</taxon>
        <taxon>Metazoa</taxon>
        <taxon>Ecdysozoa</taxon>
        <taxon>Arthropoda</taxon>
        <taxon>Hexapoda</taxon>
        <taxon>Insecta</taxon>
        <taxon>Pterygota</taxon>
        <taxon>Neoptera</taxon>
        <taxon>Endopterygota</taxon>
        <taxon>Hymenoptera</taxon>
        <taxon>Apocrita</taxon>
        <taxon>Proctotrupomorpha</taxon>
        <taxon>Chalcidoidea</taxon>
        <taxon>Pteromalidae</taxon>
        <taxon>Pteromalinae</taxon>
        <taxon>Nasonia</taxon>
    </lineage>
</organism>
<dbReference type="AlphaFoldDB" id="A0A7M7QZR6"/>
<evidence type="ECO:0000313" key="2">
    <source>
        <dbReference type="Proteomes" id="UP000002358"/>
    </source>
</evidence>
<reference evidence="1" key="1">
    <citation type="submission" date="2021-01" db="UniProtKB">
        <authorList>
            <consortium name="EnsemblMetazoa"/>
        </authorList>
    </citation>
    <scope>IDENTIFICATION</scope>
</reference>
<proteinExistence type="predicted"/>
<dbReference type="EnsemblMetazoa" id="XM_032599308">
    <property type="protein sequence ID" value="XP_032455199"/>
    <property type="gene ID" value="LOC103317745"/>
</dbReference>
<name>A0A7M7QZR6_NASVI</name>
<dbReference type="SMR" id="A0A7M7QZR6"/>
<dbReference type="GeneID" id="103317745"/>
<protein>
    <submittedName>
        <fullName evidence="1">Uncharacterized protein</fullName>
    </submittedName>
</protein>